<proteinExistence type="predicted"/>
<name>A0AAN9DY86_CROPI</name>
<feature type="region of interest" description="Disordered" evidence="1">
    <location>
        <begin position="159"/>
        <end position="178"/>
    </location>
</feature>
<evidence type="ECO:0000313" key="3">
    <source>
        <dbReference type="Proteomes" id="UP001372338"/>
    </source>
</evidence>
<keyword evidence="3" id="KW-1185">Reference proteome</keyword>
<dbReference type="Proteomes" id="UP001372338">
    <property type="component" value="Unassembled WGS sequence"/>
</dbReference>
<gene>
    <name evidence="2" type="ORF">RIF29_37904</name>
</gene>
<reference evidence="2 3" key="1">
    <citation type="submission" date="2024-01" db="EMBL/GenBank/DDBJ databases">
        <title>The genomes of 5 underutilized Papilionoideae crops provide insights into root nodulation and disease resistanc.</title>
        <authorList>
            <person name="Yuan L."/>
        </authorList>
    </citation>
    <scope>NUCLEOTIDE SEQUENCE [LARGE SCALE GENOMIC DNA]</scope>
    <source>
        <strain evidence="2">ZHUSHIDOU_FW_LH</strain>
        <tissue evidence="2">Leaf</tissue>
    </source>
</reference>
<organism evidence="2 3">
    <name type="scientific">Crotalaria pallida</name>
    <name type="common">Smooth rattlebox</name>
    <name type="synonym">Crotalaria striata</name>
    <dbReference type="NCBI Taxonomy" id="3830"/>
    <lineage>
        <taxon>Eukaryota</taxon>
        <taxon>Viridiplantae</taxon>
        <taxon>Streptophyta</taxon>
        <taxon>Embryophyta</taxon>
        <taxon>Tracheophyta</taxon>
        <taxon>Spermatophyta</taxon>
        <taxon>Magnoliopsida</taxon>
        <taxon>eudicotyledons</taxon>
        <taxon>Gunneridae</taxon>
        <taxon>Pentapetalae</taxon>
        <taxon>rosids</taxon>
        <taxon>fabids</taxon>
        <taxon>Fabales</taxon>
        <taxon>Fabaceae</taxon>
        <taxon>Papilionoideae</taxon>
        <taxon>50 kb inversion clade</taxon>
        <taxon>genistoids sensu lato</taxon>
        <taxon>core genistoids</taxon>
        <taxon>Crotalarieae</taxon>
        <taxon>Crotalaria</taxon>
    </lineage>
</organism>
<dbReference type="AlphaFoldDB" id="A0AAN9DY86"/>
<protein>
    <submittedName>
        <fullName evidence="2">Uncharacterized protein</fullName>
    </submittedName>
</protein>
<dbReference type="EMBL" id="JAYWIO010000008">
    <property type="protein sequence ID" value="KAK7243118.1"/>
    <property type="molecule type" value="Genomic_DNA"/>
</dbReference>
<comment type="caution">
    <text evidence="2">The sequence shown here is derived from an EMBL/GenBank/DDBJ whole genome shotgun (WGS) entry which is preliminary data.</text>
</comment>
<sequence>MRCLGVSKCQSRLHEDPCFNVVENIFKPKDDLNEGINANLSTTSNPIVEVIPVDIEEEGHHNVDPIDLIVVNKTNLETEESEDAINVDPADNEVDVGNELEGNNEKNVKTKFISIRAAMMKKVSKMKSNILVPHPPVHLKKYLLRVTYDDTNMAFDTSTFVPPPTTAKEIDQQSASSASQTSNSDFVVEVINRLKELLAASEPTSLNSAAFPPSHVVVNIHDARLSKPYLGYFVIISSC</sequence>
<accession>A0AAN9DY86</accession>
<evidence type="ECO:0000256" key="1">
    <source>
        <dbReference type="SAM" id="MobiDB-lite"/>
    </source>
</evidence>
<evidence type="ECO:0000313" key="2">
    <source>
        <dbReference type="EMBL" id="KAK7243118.1"/>
    </source>
</evidence>